<proteinExistence type="predicted"/>
<dbReference type="EMBL" id="JAFMYU010000021">
    <property type="protein sequence ID" value="MBO0933649.1"/>
    <property type="molecule type" value="Genomic_DNA"/>
</dbReference>
<name>A0A939G7J4_9BACT</name>
<comment type="caution">
    <text evidence="2">The sequence shown here is derived from an EMBL/GenBank/DDBJ whole genome shotgun (WGS) entry which is preliminary data.</text>
</comment>
<feature type="transmembrane region" description="Helical" evidence="1">
    <location>
        <begin position="63"/>
        <end position="82"/>
    </location>
</feature>
<accession>A0A939G7J4</accession>
<evidence type="ECO:0000313" key="3">
    <source>
        <dbReference type="Proteomes" id="UP000664795"/>
    </source>
</evidence>
<evidence type="ECO:0000256" key="1">
    <source>
        <dbReference type="SAM" id="Phobius"/>
    </source>
</evidence>
<feature type="transmembrane region" description="Helical" evidence="1">
    <location>
        <begin position="39"/>
        <end position="57"/>
    </location>
</feature>
<gene>
    <name evidence="2" type="ORF">J2I48_21755</name>
</gene>
<dbReference type="PANTHER" id="PTHR36974:SF1">
    <property type="entry name" value="DOXX FAMILY MEMBRANE PROTEIN"/>
    <property type="match status" value="1"/>
</dbReference>
<sequence>MKVSLYIMAALYMLAGIWHFVRPRFYLYIMPPYLPAHNALVLWSGVAELVLGIGLLFPATRVWAAWGLIALLIAVFPANYYMAVGDKFQAMSPWLRWGRLPIQGLLIWWAYQYTK</sequence>
<keyword evidence="3" id="KW-1185">Reference proteome</keyword>
<organism evidence="2 3">
    <name type="scientific">Fibrella aquatilis</name>
    <dbReference type="NCBI Taxonomy" id="2817059"/>
    <lineage>
        <taxon>Bacteria</taxon>
        <taxon>Pseudomonadati</taxon>
        <taxon>Bacteroidota</taxon>
        <taxon>Cytophagia</taxon>
        <taxon>Cytophagales</taxon>
        <taxon>Spirosomataceae</taxon>
        <taxon>Fibrella</taxon>
    </lineage>
</organism>
<reference evidence="2 3" key="1">
    <citation type="submission" date="2021-03" db="EMBL/GenBank/DDBJ databases">
        <title>Fibrella sp. HMF5036 genome sequencing and assembly.</title>
        <authorList>
            <person name="Kang H."/>
            <person name="Kim H."/>
            <person name="Bae S."/>
            <person name="Joh K."/>
        </authorList>
    </citation>
    <scope>NUCLEOTIDE SEQUENCE [LARGE SCALE GENOMIC DNA]</scope>
    <source>
        <strain evidence="2 3">HMF5036</strain>
    </source>
</reference>
<dbReference type="Proteomes" id="UP000664795">
    <property type="component" value="Unassembled WGS sequence"/>
</dbReference>
<dbReference type="RefSeq" id="WP_207337608.1">
    <property type="nucleotide sequence ID" value="NZ_JAFMYU010000021.1"/>
</dbReference>
<keyword evidence="1" id="KW-0472">Membrane</keyword>
<dbReference type="AlphaFoldDB" id="A0A939G7J4"/>
<dbReference type="PANTHER" id="PTHR36974">
    <property type="entry name" value="MEMBRANE PROTEIN-RELATED"/>
    <property type="match status" value="1"/>
</dbReference>
<feature type="transmembrane region" description="Helical" evidence="1">
    <location>
        <begin position="6"/>
        <end position="27"/>
    </location>
</feature>
<evidence type="ECO:0000313" key="2">
    <source>
        <dbReference type="EMBL" id="MBO0933649.1"/>
    </source>
</evidence>
<protein>
    <submittedName>
        <fullName evidence="2">DoxX family protein</fullName>
    </submittedName>
</protein>
<keyword evidence="1" id="KW-1133">Transmembrane helix</keyword>
<keyword evidence="1" id="KW-0812">Transmembrane</keyword>